<dbReference type="EMBL" id="FUYY01000004">
    <property type="protein sequence ID" value="SKB66785.1"/>
    <property type="molecule type" value="Genomic_DNA"/>
</dbReference>
<keyword evidence="1" id="KW-0175">Coiled coil</keyword>
<organism evidence="3 4">
    <name type="scientific">Salegentibacter holothuriorum</name>
    <dbReference type="NCBI Taxonomy" id="241145"/>
    <lineage>
        <taxon>Bacteria</taxon>
        <taxon>Pseudomonadati</taxon>
        <taxon>Bacteroidota</taxon>
        <taxon>Flavobacteriia</taxon>
        <taxon>Flavobacteriales</taxon>
        <taxon>Flavobacteriaceae</taxon>
        <taxon>Salegentibacter</taxon>
    </lineage>
</organism>
<keyword evidence="2" id="KW-0732">Signal</keyword>
<sequence>MKNTFKLLSGILALLVSLQSCSTSTEEAEVDAKELEEELALANNGVLKVEAITYIFKETGETAKFLDEDRDFNFRFVNELSYSTTTTNKHSIEGLTITNPETGEYMILSNFEELKNGFDQFDIELSTGQTLTSVLFKSGEANQSSNKWHDGWPIVEEPSPVIGAMIELSLQDSLSECSANAQACSNADNASTISLTNGNAWFGEIENCTVECPN</sequence>
<name>A0A1T5D517_9FLAO</name>
<evidence type="ECO:0000256" key="2">
    <source>
        <dbReference type="SAM" id="SignalP"/>
    </source>
</evidence>
<protein>
    <recommendedName>
        <fullName evidence="5">AZL_007920/MXAN_0976 family protein</fullName>
    </recommendedName>
</protein>
<evidence type="ECO:0000313" key="3">
    <source>
        <dbReference type="EMBL" id="SKB66785.1"/>
    </source>
</evidence>
<dbReference type="Proteomes" id="UP000190230">
    <property type="component" value="Unassembled WGS sequence"/>
</dbReference>
<proteinExistence type="predicted"/>
<evidence type="ECO:0008006" key="5">
    <source>
        <dbReference type="Google" id="ProtNLM"/>
    </source>
</evidence>
<reference evidence="4" key="1">
    <citation type="submission" date="2017-02" db="EMBL/GenBank/DDBJ databases">
        <authorList>
            <person name="Varghese N."/>
            <person name="Submissions S."/>
        </authorList>
    </citation>
    <scope>NUCLEOTIDE SEQUENCE [LARGE SCALE GENOMIC DNA]</scope>
    <source>
        <strain evidence="4">DSM 23405</strain>
    </source>
</reference>
<dbReference type="PROSITE" id="PS51257">
    <property type="entry name" value="PROKAR_LIPOPROTEIN"/>
    <property type="match status" value="1"/>
</dbReference>
<feature type="coiled-coil region" evidence="1">
    <location>
        <begin position="18"/>
        <end position="52"/>
    </location>
</feature>
<evidence type="ECO:0000313" key="4">
    <source>
        <dbReference type="Proteomes" id="UP000190230"/>
    </source>
</evidence>
<dbReference type="OrthoDB" id="1429804at2"/>
<feature type="chain" id="PRO_5012617345" description="AZL_007920/MXAN_0976 family protein" evidence="2">
    <location>
        <begin position="23"/>
        <end position="214"/>
    </location>
</feature>
<feature type="signal peptide" evidence="2">
    <location>
        <begin position="1"/>
        <end position="22"/>
    </location>
</feature>
<evidence type="ECO:0000256" key="1">
    <source>
        <dbReference type="SAM" id="Coils"/>
    </source>
</evidence>
<gene>
    <name evidence="3" type="ORF">SAMN05660776_2404</name>
</gene>
<accession>A0A1T5D517</accession>
<dbReference type="RefSeq" id="WP_079721249.1">
    <property type="nucleotide sequence ID" value="NZ_FUYY01000004.1"/>
</dbReference>
<dbReference type="AlphaFoldDB" id="A0A1T5D517"/>
<keyword evidence="4" id="KW-1185">Reference proteome</keyword>